<feature type="compositionally biased region" description="Basic and acidic residues" evidence="1">
    <location>
        <begin position="373"/>
        <end position="393"/>
    </location>
</feature>
<evidence type="ECO:0000313" key="3">
    <source>
        <dbReference type="Proteomes" id="UP001175353"/>
    </source>
</evidence>
<feature type="region of interest" description="Disordered" evidence="1">
    <location>
        <begin position="1"/>
        <end position="101"/>
    </location>
</feature>
<gene>
    <name evidence="2" type="ORF">LTR91_025015</name>
</gene>
<feature type="compositionally biased region" description="Polar residues" evidence="1">
    <location>
        <begin position="701"/>
        <end position="711"/>
    </location>
</feature>
<evidence type="ECO:0000313" key="2">
    <source>
        <dbReference type="EMBL" id="KAK0951391.1"/>
    </source>
</evidence>
<feature type="compositionally biased region" description="Basic and acidic residues" evidence="1">
    <location>
        <begin position="675"/>
        <end position="693"/>
    </location>
</feature>
<feature type="compositionally biased region" description="Polar residues" evidence="1">
    <location>
        <begin position="240"/>
        <end position="250"/>
    </location>
</feature>
<feature type="compositionally biased region" description="Low complexity" evidence="1">
    <location>
        <begin position="734"/>
        <end position="747"/>
    </location>
</feature>
<feature type="compositionally biased region" description="Basic residues" evidence="1">
    <location>
        <begin position="532"/>
        <end position="544"/>
    </location>
</feature>
<feature type="compositionally biased region" description="Acidic residues" evidence="1">
    <location>
        <begin position="639"/>
        <end position="648"/>
    </location>
</feature>
<feature type="region of interest" description="Disordered" evidence="1">
    <location>
        <begin position="123"/>
        <end position="164"/>
    </location>
</feature>
<name>A0AAN6H5X6_9PEZI</name>
<feature type="compositionally biased region" description="Gly residues" evidence="1">
    <location>
        <begin position="90"/>
        <end position="101"/>
    </location>
</feature>
<feature type="compositionally biased region" description="Low complexity" evidence="1">
    <location>
        <begin position="763"/>
        <end position="783"/>
    </location>
</feature>
<organism evidence="2 3">
    <name type="scientific">Friedmanniomyces endolithicus</name>
    <dbReference type="NCBI Taxonomy" id="329885"/>
    <lineage>
        <taxon>Eukaryota</taxon>
        <taxon>Fungi</taxon>
        <taxon>Dikarya</taxon>
        <taxon>Ascomycota</taxon>
        <taxon>Pezizomycotina</taxon>
        <taxon>Dothideomycetes</taxon>
        <taxon>Dothideomycetidae</taxon>
        <taxon>Mycosphaerellales</taxon>
        <taxon>Teratosphaeriaceae</taxon>
        <taxon>Friedmanniomyces</taxon>
    </lineage>
</organism>
<keyword evidence="3" id="KW-1185">Reference proteome</keyword>
<proteinExistence type="predicted"/>
<accession>A0AAN6H5X6</accession>
<reference evidence="2" key="1">
    <citation type="submission" date="2023-06" db="EMBL/GenBank/DDBJ databases">
        <title>Black Yeasts Isolated from many extreme environments.</title>
        <authorList>
            <person name="Coleine C."/>
            <person name="Stajich J.E."/>
            <person name="Selbmann L."/>
        </authorList>
    </citation>
    <scope>NUCLEOTIDE SEQUENCE</scope>
    <source>
        <strain evidence="2">CCFEE 5200</strain>
    </source>
</reference>
<feature type="region of interest" description="Disordered" evidence="1">
    <location>
        <begin position="227"/>
        <end position="260"/>
    </location>
</feature>
<feature type="region of interest" description="Disordered" evidence="1">
    <location>
        <begin position="451"/>
        <end position="499"/>
    </location>
</feature>
<feature type="region of interest" description="Disordered" evidence="1">
    <location>
        <begin position="527"/>
        <end position="546"/>
    </location>
</feature>
<sequence length="809" mass="85449">MPRPLELADSDSDGEGMIDLEPAPDMPLPPTTANTNTAPQITEFAGQLNASESGRASTGRASTGSTERISRDIREAERALLDGSVEGEGEGSGYHAGEGVGLGELGWDVGTGMGGRKRRVTGEVVAVSGSGSGSAGRGAKRMKTYGGGGSVSQTRDGDAVTLHSSDNLLPARGTLRADFANHEPMVMFGGESGGSTAVDGSSEQRRMVELAQSEGKGMVGTSVARLGESRGEEQRSSSSFPWTASVQTPYGKTPGGAGGEMSLLGTDVHEGDGRSPLAPSEHVEAVGVSAAEVTDARLPEENMIQPNEPTGDTANAVATTSASMSRSSPRVEISLHVETAPPPTKLAPETTTQKSTRGRKRKIQEPSSEAITSDDRQLRDDLRAAGLEKERYVPRPSRRLATQALEMPVDFSVAPEKAAKARRIKSTGGMQAASFDGTLDVASPIAELKKVAPSGSTHALASPIEVNRPDERLEEPPAKVSEPQQSPKHELATGIELDDKSAAPAVNKLSVKSQMRLMADEDDDDVFVKPMAKPKPKTKSRRSHTTIFEDHVSFGASQRTPTLSQQQAKRQNALQVMVDEGVAAANQKRRRTIVQDDEDDGEEPGQAPLESQRKHAKVVLDGEDVEDELAPAPSADKVDEPEPAVEVEEAPKKRGRGRPPKNAPSEPLLVEEVLDAPKPDPEKGVVDAEEAPKKAARRQKSTTSNAHTTESADPELAVGGKETPRISDEPNVNAGAAADPAPARAPATQEPTPSPEKVVKVIKTTSLPSKSSPTSRSPLKSSSAVPLRVGLNKRQRIAPLLRSIKPVKR</sequence>
<dbReference type="AlphaFoldDB" id="A0AAN6H5X6"/>
<dbReference type="Proteomes" id="UP001175353">
    <property type="component" value="Unassembled WGS sequence"/>
</dbReference>
<feature type="compositionally biased region" description="Polar residues" evidence="1">
    <location>
        <begin position="304"/>
        <end position="328"/>
    </location>
</feature>
<dbReference type="EMBL" id="JAUJLE010000700">
    <property type="protein sequence ID" value="KAK0951391.1"/>
    <property type="molecule type" value="Genomic_DNA"/>
</dbReference>
<feature type="compositionally biased region" description="Basic and acidic residues" evidence="1">
    <location>
        <begin position="68"/>
        <end position="80"/>
    </location>
</feature>
<feature type="compositionally biased region" description="Acidic residues" evidence="1">
    <location>
        <begin position="8"/>
        <end position="18"/>
    </location>
</feature>
<feature type="region of interest" description="Disordered" evidence="1">
    <location>
        <begin position="300"/>
        <end position="403"/>
    </location>
</feature>
<comment type="caution">
    <text evidence="2">The sequence shown here is derived from an EMBL/GenBank/DDBJ whole genome shotgun (WGS) entry which is preliminary data.</text>
</comment>
<feature type="compositionally biased region" description="Basic and acidic residues" evidence="1">
    <location>
        <begin position="467"/>
        <end position="477"/>
    </location>
</feature>
<feature type="region of interest" description="Disordered" evidence="1">
    <location>
        <begin position="551"/>
        <end position="787"/>
    </location>
</feature>
<evidence type="ECO:0000256" key="1">
    <source>
        <dbReference type="SAM" id="MobiDB-lite"/>
    </source>
</evidence>
<protein>
    <submittedName>
        <fullName evidence="2">Uncharacterized protein</fullName>
    </submittedName>
</protein>
<feature type="compositionally biased region" description="Polar residues" evidence="1">
    <location>
        <begin position="48"/>
        <end position="67"/>
    </location>
</feature>
<feature type="compositionally biased region" description="Basic and acidic residues" evidence="1">
    <location>
        <begin position="487"/>
        <end position="499"/>
    </location>
</feature>
<feature type="compositionally biased region" description="Polar residues" evidence="1">
    <location>
        <begin position="555"/>
        <end position="574"/>
    </location>
</feature>